<dbReference type="RefSeq" id="WP_023054183.1">
    <property type="nucleotide sequence ID" value="NZ_AWXA01000046.1"/>
</dbReference>
<dbReference type="PATRIC" id="fig|1111454.3.peg.1720"/>
<keyword evidence="2" id="KW-1185">Reference proteome</keyword>
<dbReference type="OrthoDB" id="1624004at2"/>
<dbReference type="eggNOG" id="ENOG5033EEK">
    <property type="taxonomic scope" value="Bacteria"/>
</dbReference>
<dbReference type="STRING" id="1111454.HMPREF1250_0837"/>
<accession>U7UFI9</accession>
<gene>
    <name evidence="1" type="ORF">HMPREF1250_0837</name>
</gene>
<proteinExistence type="predicted"/>
<sequence length="201" mass="22498">MGFLDAFYQNKPAESGSDKIYNRAYRLFNSPEEQNQLLPENIRNALLQGRNCDEIGGSGEFGKVPTNPIPVNGSFGEWSYLSKLRLADTGGRLFFHKVRTIGDVDVFVVVSGSGKHAALLYFDPGHPRPSGYCPEGYILEREAVFPRGITTTYPEFPKGLYGRIKKEAKQRLHVDIAEKEAKQIAVAEVRKALRQLKGYES</sequence>
<organism evidence="1 2">
    <name type="scientific">Megasphaera vaginalis</name>
    <name type="common">ex Srinivasan et al. 2021</name>
    <dbReference type="NCBI Taxonomy" id="1111454"/>
    <lineage>
        <taxon>Bacteria</taxon>
        <taxon>Bacillati</taxon>
        <taxon>Bacillota</taxon>
        <taxon>Negativicutes</taxon>
        <taxon>Veillonellales</taxon>
        <taxon>Veillonellaceae</taxon>
        <taxon>Megasphaera</taxon>
    </lineage>
</organism>
<evidence type="ECO:0000313" key="1">
    <source>
        <dbReference type="EMBL" id="ERT58172.1"/>
    </source>
</evidence>
<protein>
    <submittedName>
        <fullName evidence="1">Uncharacterized protein</fullName>
    </submittedName>
</protein>
<name>U7UFI9_9FIRM</name>
<dbReference type="AlphaFoldDB" id="U7UFI9"/>
<evidence type="ECO:0000313" key="2">
    <source>
        <dbReference type="Proteomes" id="UP000017090"/>
    </source>
</evidence>
<comment type="caution">
    <text evidence="1">The sequence shown here is derived from an EMBL/GenBank/DDBJ whole genome shotgun (WGS) entry which is preliminary data.</text>
</comment>
<dbReference type="Proteomes" id="UP000017090">
    <property type="component" value="Unassembled WGS sequence"/>
</dbReference>
<reference evidence="1 2" key="1">
    <citation type="submission" date="2013-09" db="EMBL/GenBank/DDBJ databases">
        <authorList>
            <person name="Durkin A.S."/>
            <person name="Haft D.R."/>
            <person name="McCorrison J."/>
            <person name="Torralba M."/>
            <person name="Gillis M."/>
            <person name="Haft D.H."/>
            <person name="Methe B."/>
            <person name="Sutton G."/>
            <person name="Nelson K.E."/>
        </authorList>
    </citation>
    <scope>NUCLEOTIDE SEQUENCE [LARGE SCALE GENOMIC DNA]</scope>
    <source>
        <strain evidence="1 2">BV3C16-1</strain>
    </source>
</reference>
<dbReference type="EMBL" id="AWXA01000046">
    <property type="protein sequence ID" value="ERT58172.1"/>
    <property type="molecule type" value="Genomic_DNA"/>
</dbReference>